<dbReference type="AlphaFoldDB" id="A0A8H7D1L6"/>
<feature type="domain" description="Enoyl reductase (ER)" evidence="1">
    <location>
        <begin position="10"/>
        <end position="302"/>
    </location>
</feature>
<dbReference type="InterPro" id="IPR013149">
    <property type="entry name" value="ADH-like_C"/>
</dbReference>
<gene>
    <name evidence="2" type="ORF">MSAN_01494500</name>
</gene>
<dbReference type="Pfam" id="PF00107">
    <property type="entry name" value="ADH_zinc_N"/>
    <property type="match status" value="1"/>
</dbReference>
<dbReference type="SMART" id="SM00829">
    <property type="entry name" value="PKS_ER"/>
    <property type="match status" value="1"/>
</dbReference>
<dbReference type="GO" id="GO:0016651">
    <property type="term" value="F:oxidoreductase activity, acting on NAD(P)H"/>
    <property type="evidence" value="ECO:0007669"/>
    <property type="project" value="InterPro"/>
</dbReference>
<organism evidence="2 3">
    <name type="scientific">Mycena sanguinolenta</name>
    <dbReference type="NCBI Taxonomy" id="230812"/>
    <lineage>
        <taxon>Eukaryota</taxon>
        <taxon>Fungi</taxon>
        <taxon>Dikarya</taxon>
        <taxon>Basidiomycota</taxon>
        <taxon>Agaricomycotina</taxon>
        <taxon>Agaricomycetes</taxon>
        <taxon>Agaricomycetidae</taxon>
        <taxon>Agaricales</taxon>
        <taxon>Marasmiineae</taxon>
        <taxon>Mycenaceae</taxon>
        <taxon>Mycena</taxon>
    </lineage>
</organism>
<evidence type="ECO:0000259" key="1">
    <source>
        <dbReference type="SMART" id="SM00829"/>
    </source>
</evidence>
<sequence>MPLQQAIVVQSPKAPFILSSTEIPSPAKGEVLLKIWSVALNPGNWKQREYDVVLGKYPVVLGNDVAGVIEELGEGVHGFKKGDKVFTQTPIGGFGQYTTAVAAMLIPIPNNASFDQVATFPIAFTTACVGLFASAPIGIGLNPTFSWDKPCKGESALIIGGATSVGQFAIQLFKFLGFTRIIAYASKVHFEYLQELGSTECIDRSEVPVDSLAAHLTQSTPIKVVFDAVGNQNEAYDCVCSGGRIVTAEWSAKHDRDLERKKVTLVRVMGYLAGAEVMNFKRDDPKPFTATAEHTAFGKLIIKNLPDMLTQDVITASRYEVLPNGLAGILGGLERLQKGTVSGVKLVAHPQDSTA</sequence>
<evidence type="ECO:0000313" key="3">
    <source>
        <dbReference type="Proteomes" id="UP000623467"/>
    </source>
</evidence>
<proteinExistence type="predicted"/>
<keyword evidence="3" id="KW-1185">Reference proteome</keyword>
<dbReference type="InterPro" id="IPR047122">
    <property type="entry name" value="Trans-enoyl_RdTase-like"/>
</dbReference>
<comment type="caution">
    <text evidence="2">The sequence shown here is derived from an EMBL/GenBank/DDBJ whole genome shotgun (WGS) entry which is preliminary data.</text>
</comment>
<dbReference type="InterPro" id="IPR020843">
    <property type="entry name" value="ER"/>
</dbReference>
<dbReference type="EMBL" id="JACAZH010000011">
    <property type="protein sequence ID" value="KAF7355766.1"/>
    <property type="molecule type" value="Genomic_DNA"/>
</dbReference>
<dbReference type="PANTHER" id="PTHR45348">
    <property type="entry name" value="HYPOTHETICAL OXIDOREDUCTASE (EUROFUNG)"/>
    <property type="match status" value="1"/>
</dbReference>
<dbReference type="CDD" id="cd08249">
    <property type="entry name" value="enoyl_reductase_like"/>
    <property type="match status" value="1"/>
</dbReference>
<dbReference type="PANTHER" id="PTHR45348:SF2">
    <property type="entry name" value="ZINC-TYPE ALCOHOL DEHYDROGENASE-LIKE PROTEIN C2E1P3.01"/>
    <property type="match status" value="1"/>
</dbReference>
<protein>
    <submittedName>
        <fullName evidence="2">GroES-like protein</fullName>
    </submittedName>
</protein>
<dbReference type="SUPFAM" id="SSF50129">
    <property type="entry name" value="GroES-like"/>
    <property type="match status" value="1"/>
</dbReference>
<dbReference type="InterPro" id="IPR036291">
    <property type="entry name" value="NAD(P)-bd_dom_sf"/>
</dbReference>
<name>A0A8H7D1L6_9AGAR</name>
<dbReference type="Pfam" id="PF08240">
    <property type="entry name" value="ADH_N"/>
    <property type="match status" value="1"/>
</dbReference>
<accession>A0A8H7D1L6</accession>
<dbReference type="Gene3D" id="3.40.50.720">
    <property type="entry name" value="NAD(P)-binding Rossmann-like Domain"/>
    <property type="match status" value="1"/>
</dbReference>
<reference evidence="2" key="1">
    <citation type="submission" date="2020-05" db="EMBL/GenBank/DDBJ databases">
        <title>Mycena genomes resolve the evolution of fungal bioluminescence.</title>
        <authorList>
            <person name="Tsai I.J."/>
        </authorList>
    </citation>
    <scope>NUCLEOTIDE SEQUENCE</scope>
    <source>
        <strain evidence="2">160909Yilan</strain>
    </source>
</reference>
<dbReference type="InterPro" id="IPR013154">
    <property type="entry name" value="ADH-like_N"/>
</dbReference>
<dbReference type="Proteomes" id="UP000623467">
    <property type="component" value="Unassembled WGS sequence"/>
</dbReference>
<dbReference type="SUPFAM" id="SSF51735">
    <property type="entry name" value="NAD(P)-binding Rossmann-fold domains"/>
    <property type="match status" value="1"/>
</dbReference>
<dbReference type="Gene3D" id="3.90.180.10">
    <property type="entry name" value="Medium-chain alcohol dehydrogenases, catalytic domain"/>
    <property type="match status" value="1"/>
</dbReference>
<dbReference type="OrthoDB" id="3233595at2759"/>
<evidence type="ECO:0000313" key="2">
    <source>
        <dbReference type="EMBL" id="KAF7355766.1"/>
    </source>
</evidence>
<dbReference type="InterPro" id="IPR011032">
    <property type="entry name" value="GroES-like_sf"/>
</dbReference>